<dbReference type="Gene3D" id="1.20.1260.20">
    <property type="entry name" value="PPE superfamily"/>
    <property type="match status" value="1"/>
</dbReference>
<name>A0ABY3VP74_9MYCO</name>
<dbReference type="InterPro" id="IPR000030">
    <property type="entry name" value="PPE_dom"/>
</dbReference>
<accession>A0ABY3VP74</accession>
<evidence type="ECO:0000259" key="2">
    <source>
        <dbReference type="Pfam" id="PF00823"/>
    </source>
</evidence>
<evidence type="ECO:0000259" key="3">
    <source>
        <dbReference type="Pfam" id="PF12484"/>
    </source>
</evidence>
<reference evidence="4" key="1">
    <citation type="submission" date="2022-08" db="EMBL/GenBank/DDBJ databases">
        <title>Whole genome sequencing of non-tuberculosis mycobacteria type-strains.</title>
        <authorList>
            <person name="Igarashi Y."/>
            <person name="Osugi A."/>
            <person name="Mitarai S."/>
        </authorList>
    </citation>
    <scope>NUCLEOTIDE SEQUENCE</scope>
    <source>
        <strain evidence="4">DSM 45127</strain>
    </source>
</reference>
<dbReference type="InterPro" id="IPR022171">
    <property type="entry name" value="PPE_C"/>
</dbReference>
<comment type="similarity">
    <text evidence="1">Belongs to the mycobacterial PPE family.</text>
</comment>
<dbReference type="PANTHER" id="PTHR46766">
    <property type="entry name" value="GLUTAMINE-RICH PROTEIN 2"/>
    <property type="match status" value="1"/>
</dbReference>
<dbReference type="EMBL" id="CP092488">
    <property type="protein sequence ID" value="UMB71237.1"/>
    <property type="molecule type" value="Genomic_DNA"/>
</dbReference>
<evidence type="ECO:0000313" key="5">
    <source>
        <dbReference type="Proteomes" id="UP001055336"/>
    </source>
</evidence>
<keyword evidence="5" id="KW-1185">Reference proteome</keyword>
<gene>
    <name evidence="4" type="ORF">MKK62_08275</name>
</gene>
<protein>
    <submittedName>
        <fullName evidence="4">PPE domain-containing protein</fullName>
    </submittedName>
</protein>
<dbReference type="Pfam" id="PF12484">
    <property type="entry name" value="PPE-SVP"/>
    <property type="match status" value="1"/>
</dbReference>
<dbReference type="Pfam" id="PF00823">
    <property type="entry name" value="PPE"/>
    <property type="match status" value="1"/>
</dbReference>
<dbReference type="SUPFAM" id="SSF140459">
    <property type="entry name" value="PE/PPE dimer-like"/>
    <property type="match status" value="1"/>
</dbReference>
<dbReference type="InterPro" id="IPR038332">
    <property type="entry name" value="PPE_sf"/>
</dbReference>
<sequence length="421" mass="43198">MPIDFGIYPPEINSLRMYTGPGPGPMLAASQAWDTLADELYTAAVGYRSVVSELTQTAWSGPSSDAMSINAERHVRWLTATAGQAEHSAFQARSAAAAYEAAFAATVPPPVVAANRSLLAALVATNVLGQNTPAIAATEALYAEMWAQDAVAMYNYAGSSAAAAVLTPFSTPEDVAPRVISVVPQALSALAAPAQGEQLSVLASLIAIFVNSPGDLAALLVLAPVDVLTGFAEVPPSVFTTLSGIPDDETFSHYNGEKAWPQSGPASVEPFPATLPNPPAGMLSAPTATAGLGEASMVGKLSVPSSWSVAEPEVRAVALTTPLTAAPMAAAAEVEAAMVGQAMAGPPLAKVDEDARPVAHGPAPAAKPPRPVVTGVVAAIRAIARQHAEGMLSEEEYNQRKKDLLEGALVRVERATGIEPA</sequence>
<evidence type="ECO:0000313" key="4">
    <source>
        <dbReference type="EMBL" id="UMB71237.1"/>
    </source>
</evidence>
<organism evidence="4 5">
    <name type="scientific">Mycobacterium paraterrae</name>
    <dbReference type="NCBI Taxonomy" id="577492"/>
    <lineage>
        <taxon>Bacteria</taxon>
        <taxon>Bacillati</taxon>
        <taxon>Actinomycetota</taxon>
        <taxon>Actinomycetes</taxon>
        <taxon>Mycobacteriales</taxon>
        <taxon>Mycobacteriaceae</taxon>
        <taxon>Mycobacterium</taxon>
    </lineage>
</organism>
<proteinExistence type="inferred from homology"/>
<feature type="domain" description="PPE family C-terminal" evidence="3">
    <location>
        <begin position="289"/>
        <end position="360"/>
    </location>
</feature>
<feature type="domain" description="PPE" evidence="2">
    <location>
        <begin position="4"/>
        <end position="166"/>
    </location>
</feature>
<dbReference type="Proteomes" id="UP001055336">
    <property type="component" value="Chromosome"/>
</dbReference>
<dbReference type="PANTHER" id="PTHR46766:SF1">
    <property type="entry name" value="GLUTAMINE-RICH PROTEIN 2"/>
    <property type="match status" value="1"/>
</dbReference>
<evidence type="ECO:0000256" key="1">
    <source>
        <dbReference type="ARBA" id="ARBA00010652"/>
    </source>
</evidence>